<proteinExistence type="predicted"/>
<sequence length="235" mass="24361">MMMTCRLLCALLVLALCCCSSVCTKEIPKEPNVDLDASDSSPSGTGVQEALNATSQSGPQVLKSVPDQDKVDGEKIVVKDRDPKAGDVHNPVNGEGSDDDTGLQSLSDVSAEQTHEEPKGSAMKTTTATKTQSPEDKKKSKPETNTNATSPIPSAPVIKPSDASAETITTTTTQPPTSTTAAPEALSTTTTEVPTVSTTRAPSRLREIDGSLSSFAWVCAPLVLAASVLAYTAVG</sequence>
<evidence type="ECO:0000313" key="5">
    <source>
        <dbReference type="EMBL" id="PWU99879.1"/>
    </source>
</evidence>
<organism evidence="4 6">
    <name type="scientific">Trypanosoma cruzi</name>
    <dbReference type="NCBI Taxonomy" id="5693"/>
    <lineage>
        <taxon>Eukaryota</taxon>
        <taxon>Discoba</taxon>
        <taxon>Euglenozoa</taxon>
        <taxon>Kinetoplastea</taxon>
        <taxon>Metakinetoplastina</taxon>
        <taxon>Trypanosomatida</taxon>
        <taxon>Trypanosomatidae</taxon>
        <taxon>Trypanosoma</taxon>
        <taxon>Schizotrypanum</taxon>
    </lineage>
</organism>
<dbReference type="VEuPathDB" id="TriTrypDB:TcBrA4_0165400"/>
<dbReference type="VEuPathDB" id="TriTrypDB:TCDM_14056"/>
<dbReference type="VEuPathDB" id="TriTrypDB:Tc_MARK_7395"/>
<feature type="region of interest" description="Disordered" evidence="1">
    <location>
        <begin position="30"/>
        <end position="201"/>
    </location>
</feature>
<comment type="caution">
    <text evidence="4">The sequence shown here is derived from an EMBL/GenBank/DDBJ whole genome shotgun (WGS) entry which is preliminary data.</text>
</comment>
<evidence type="ECO:0000256" key="3">
    <source>
        <dbReference type="SAM" id="SignalP"/>
    </source>
</evidence>
<gene>
    <name evidence="4" type="ORF">C4B63_8g235</name>
    <name evidence="5" type="ORF">C4B63_8g238</name>
</gene>
<evidence type="ECO:0000256" key="1">
    <source>
        <dbReference type="SAM" id="MobiDB-lite"/>
    </source>
</evidence>
<dbReference type="VEuPathDB" id="TriTrypDB:TcCLB.510805.70"/>
<name>A0A2V2VTW5_TRYCR</name>
<dbReference type="VEuPathDB" id="TriTrypDB:BCY84_10459"/>
<dbReference type="VEuPathDB" id="TriTrypDB:TcYC6_0150550"/>
<dbReference type="Pfam" id="PF01456">
    <property type="entry name" value="Mucin"/>
    <property type="match status" value="1"/>
</dbReference>
<keyword evidence="3" id="KW-0732">Signal</keyword>
<dbReference type="VEuPathDB" id="TriTrypDB:C4B63_8g238"/>
<evidence type="ECO:0000256" key="2">
    <source>
        <dbReference type="SAM" id="Phobius"/>
    </source>
</evidence>
<dbReference type="VEuPathDB" id="TriTrypDB:TcCLB.511603.60"/>
<dbReference type="AlphaFoldDB" id="A0A2V2VTW5"/>
<feature type="transmembrane region" description="Helical" evidence="2">
    <location>
        <begin position="214"/>
        <end position="234"/>
    </location>
</feature>
<feature type="compositionally biased region" description="Polar residues" evidence="1">
    <location>
        <begin position="143"/>
        <end position="152"/>
    </location>
</feature>
<dbReference type="VEuPathDB" id="TriTrypDB:TcG_12306"/>
<dbReference type="EMBL" id="PRFA01000008">
    <property type="protein sequence ID" value="PWU99879.1"/>
    <property type="molecule type" value="Genomic_DNA"/>
</dbReference>
<feature type="compositionally biased region" description="Low complexity" evidence="1">
    <location>
        <begin position="163"/>
        <end position="199"/>
    </location>
</feature>
<feature type="compositionally biased region" description="Polar residues" evidence="1">
    <location>
        <begin position="123"/>
        <end position="132"/>
    </location>
</feature>
<evidence type="ECO:0000313" key="6">
    <source>
        <dbReference type="Proteomes" id="UP000246121"/>
    </source>
</evidence>
<reference evidence="4 6" key="1">
    <citation type="journal article" date="2018" name="Microb. Genom.">
        <title>Expanding an expanded genome: long-read sequencing of Trypanosoma cruzi.</title>
        <authorList>
            <person name="Berna L."/>
            <person name="Rodriguez M."/>
            <person name="Chiribao M.L."/>
            <person name="Parodi-Talice A."/>
            <person name="Pita S."/>
            <person name="Rijo G."/>
            <person name="Alvarez-Valin F."/>
            <person name="Robello C."/>
        </authorList>
    </citation>
    <scope>NUCLEOTIDE SEQUENCE [LARGE SCALE GENOMIC DNA]</scope>
    <source>
        <strain evidence="4 6">Dm28c</strain>
    </source>
</reference>
<dbReference type="EMBL" id="PRFA01000008">
    <property type="protein sequence ID" value="PWU99877.1"/>
    <property type="molecule type" value="Genomic_DNA"/>
</dbReference>
<keyword evidence="2" id="KW-0812">Transmembrane</keyword>
<dbReference type="VEuPathDB" id="TriTrypDB:C3747_27g458"/>
<feature type="compositionally biased region" description="Polar residues" evidence="1">
    <location>
        <begin position="102"/>
        <end position="112"/>
    </location>
</feature>
<keyword evidence="2" id="KW-0472">Membrane</keyword>
<feature type="signal peptide" evidence="3">
    <location>
        <begin position="1"/>
        <end position="24"/>
    </location>
</feature>
<dbReference type="VEuPathDB" id="TriTrypDB:TcCLB.506995.40"/>
<dbReference type="VEuPathDB" id="TriTrypDB:TcCL_NonESM09613"/>
<dbReference type="VEuPathDB" id="TriTrypDB:ECC02_011426"/>
<dbReference type="InterPro" id="IPR000458">
    <property type="entry name" value="Tryp_mucin"/>
</dbReference>
<feature type="compositionally biased region" description="Basic and acidic residues" evidence="1">
    <location>
        <begin position="66"/>
        <end position="87"/>
    </location>
</feature>
<keyword evidence="2" id="KW-1133">Transmembrane helix</keyword>
<protein>
    <submittedName>
        <fullName evidence="4">Putative mucin TcMUCII</fullName>
    </submittedName>
</protein>
<dbReference type="Proteomes" id="UP000246121">
    <property type="component" value="Unassembled WGS sequence"/>
</dbReference>
<accession>A0A2V2VTW5</accession>
<feature type="compositionally biased region" description="Basic and acidic residues" evidence="1">
    <location>
        <begin position="133"/>
        <end position="142"/>
    </location>
</feature>
<feature type="chain" id="PRO_5036324264" evidence="3">
    <location>
        <begin position="25"/>
        <end position="235"/>
    </location>
</feature>
<dbReference type="VEuPathDB" id="TriTrypDB:TCSYLVIO_002022"/>
<evidence type="ECO:0000313" key="4">
    <source>
        <dbReference type="EMBL" id="PWU99877.1"/>
    </source>
</evidence>
<feature type="compositionally biased region" description="Polar residues" evidence="1">
    <location>
        <begin position="38"/>
        <end position="59"/>
    </location>
</feature>
<dbReference type="VEuPathDB" id="TriTrypDB:C4B63_8g235"/>